<evidence type="ECO:0000313" key="2">
    <source>
        <dbReference type="EMBL" id="QBD81043.1"/>
    </source>
</evidence>
<accession>A0A4P6JZU9</accession>
<name>A0A4P6JZU9_KTERU</name>
<feature type="domain" description="AB hydrolase-1" evidence="1">
    <location>
        <begin position="64"/>
        <end position="304"/>
    </location>
</feature>
<dbReference type="RefSeq" id="WP_129892105.1">
    <property type="nucleotide sequence ID" value="NZ_CP035758.1"/>
</dbReference>
<dbReference type="Gene3D" id="3.40.50.1820">
    <property type="entry name" value="alpha/beta hydrolase"/>
    <property type="match status" value="1"/>
</dbReference>
<dbReference type="InterPro" id="IPR029058">
    <property type="entry name" value="AB_hydrolase_fold"/>
</dbReference>
<dbReference type="AlphaFoldDB" id="A0A4P6JZU9"/>
<dbReference type="EMBL" id="CP035758">
    <property type="protein sequence ID" value="QBD81043.1"/>
    <property type="molecule type" value="Genomic_DNA"/>
</dbReference>
<dbReference type="SUPFAM" id="SSF53474">
    <property type="entry name" value="alpha/beta-Hydrolases"/>
    <property type="match status" value="1"/>
</dbReference>
<keyword evidence="2" id="KW-0378">Hydrolase</keyword>
<reference evidence="2 3" key="1">
    <citation type="submission" date="2019-01" db="EMBL/GenBank/DDBJ databases">
        <title>Ktedonosporobacter rubrisoli SCAWS-G2.</title>
        <authorList>
            <person name="Huang Y."/>
            <person name="Yan B."/>
        </authorList>
    </citation>
    <scope>NUCLEOTIDE SEQUENCE [LARGE SCALE GENOMIC DNA]</scope>
    <source>
        <strain evidence="2 3">SCAWS-G2</strain>
    </source>
</reference>
<dbReference type="Pfam" id="PF00561">
    <property type="entry name" value="Abhydrolase_1"/>
    <property type="match status" value="1"/>
</dbReference>
<dbReference type="Proteomes" id="UP000290365">
    <property type="component" value="Chromosome"/>
</dbReference>
<evidence type="ECO:0000313" key="3">
    <source>
        <dbReference type="Proteomes" id="UP000290365"/>
    </source>
</evidence>
<dbReference type="InterPro" id="IPR000073">
    <property type="entry name" value="AB_hydrolase_1"/>
</dbReference>
<dbReference type="OrthoDB" id="9808398at2"/>
<protein>
    <submittedName>
        <fullName evidence="2">Alpha/beta fold hydrolase</fullName>
    </submittedName>
</protein>
<sequence>MTFAKKLLTTSIVAGGVLGALTVFNKMTASMAGELDTVLTGEERRYPWKDGDMFYEVKGSREAKPLLLIHSFGPGASSYEWRKNIDALAEQFRVYAIDLLGFGLSDRPSIDYTTETYTDLINDFIKEVIGKPTIVVAHGLTCAYVIANAYRRPQLFERLVLVSPPPTMLQESYPGPVDSAWKFVLRLPVIGEFAYNLLNSRQSIRNYYDQQGYHNPGLISDDLVEYVFTSAHQENSRYPIASFLSNNLALDVHEPLARLQMPILALWGREGMLTPSEASAAFKRVNPRVEVRIIDKGSFHVQEEQAANFNSAVREFAAATVTK</sequence>
<dbReference type="GO" id="GO:0016787">
    <property type="term" value="F:hydrolase activity"/>
    <property type="evidence" value="ECO:0007669"/>
    <property type="project" value="UniProtKB-KW"/>
</dbReference>
<dbReference type="KEGG" id="kbs:EPA93_35770"/>
<dbReference type="PANTHER" id="PTHR46438:SF2">
    <property type="entry name" value="ALPHA_BETA-HYDROLASES SUPERFAMILY PROTEIN"/>
    <property type="match status" value="1"/>
</dbReference>
<dbReference type="PRINTS" id="PR00111">
    <property type="entry name" value="ABHYDROLASE"/>
</dbReference>
<proteinExistence type="predicted"/>
<keyword evidence="3" id="KW-1185">Reference proteome</keyword>
<gene>
    <name evidence="2" type="ORF">EPA93_35770</name>
</gene>
<organism evidence="2 3">
    <name type="scientific">Ktedonosporobacter rubrisoli</name>
    <dbReference type="NCBI Taxonomy" id="2509675"/>
    <lineage>
        <taxon>Bacteria</taxon>
        <taxon>Bacillati</taxon>
        <taxon>Chloroflexota</taxon>
        <taxon>Ktedonobacteria</taxon>
        <taxon>Ktedonobacterales</taxon>
        <taxon>Ktedonosporobacteraceae</taxon>
        <taxon>Ktedonosporobacter</taxon>
    </lineage>
</organism>
<evidence type="ECO:0000259" key="1">
    <source>
        <dbReference type="Pfam" id="PF00561"/>
    </source>
</evidence>
<dbReference type="PANTHER" id="PTHR46438">
    <property type="entry name" value="ALPHA/BETA-HYDROLASES SUPERFAMILY PROTEIN"/>
    <property type="match status" value="1"/>
</dbReference>